<evidence type="ECO:0000313" key="2">
    <source>
        <dbReference type="EMBL" id="ACU53441.1"/>
    </source>
</evidence>
<dbReference type="Gene3D" id="3.20.20.140">
    <property type="entry name" value="Metal-dependent hydrolases"/>
    <property type="match status" value="1"/>
</dbReference>
<name>C7M347_ACIFD</name>
<dbReference type="AlphaFoldDB" id="C7M347"/>
<evidence type="ECO:0000259" key="1">
    <source>
        <dbReference type="SMART" id="SM00481"/>
    </source>
</evidence>
<dbReference type="EMBL" id="CP001631">
    <property type="protein sequence ID" value="ACU53441.1"/>
    <property type="molecule type" value="Genomic_DNA"/>
</dbReference>
<reference evidence="2 3" key="1">
    <citation type="journal article" date="2009" name="Stand. Genomic Sci.">
        <title>Complete genome sequence of Acidimicrobium ferrooxidans type strain (ICP).</title>
        <authorList>
            <person name="Clum A."/>
            <person name="Nolan M."/>
            <person name="Lang E."/>
            <person name="Glavina Del Rio T."/>
            <person name="Tice H."/>
            <person name="Copeland A."/>
            <person name="Cheng J.F."/>
            <person name="Lucas S."/>
            <person name="Chen F."/>
            <person name="Bruce D."/>
            <person name="Goodwin L."/>
            <person name="Pitluck S."/>
            <person name="Ivanova N."/>
            <person name="Mavrommatis K."/>
            <person name="Mikhailova N."/>
            <person name="Pati A."/>
            <person name="Chen A."/>
            <person name="Palaniappan K."/>
            <person name="Goker M."/>
            <person name="Spring S."/>
            <person name="Land M."/>
            <person name="Hauser L."/>
            <person name="Chang Y.J."/>
            <person name="Jeffries C.C."/>
            <person name="Chain P."/>
            <person name="Bristow J."/>
            <person name="Eisen J.A."/>
            <person name="Markowitz V."/>
            <person name="Hugenholtz P."/>
            <person name="Kyrpides N.C."/>
            <person name="Klenk H.P."/>
            <person name="Lapidus A."/>
        </authorList>
    </citation>
    <scope>NUCLEOTIDE SEQUENCE [LARGE SCALE GENOMIC DNA]</scope>
    <source>
        <strain evidence="3">DSM 10331 / JCM 15462 / NBRC 103882 / ICP</strain>
    </source>
</reference>
<feature type="domain" description="Polymerase/histidinol phosphatase N-terminal" evidence="1">
    <location>
        <begin position="3"/>
        <end position="64"/>
    </location>
</feature>
<dbReference type="PANTHER" id="PTHR42924:SF3">
    <property type="entry name" value="POLYMERASE_HISTIDINOL PHOSPHATASE N-TERMINAL DOMAIN-CONTAINING PROTEIN"/>
    <property type="match status" value="1"/>
</dbReference>
<sequence length="211" mass="22397">MRLDLHVHTYASGDSTTRPEELAARIGPDDVIAVTDHHAIVAAREVAALVPGQVIVGEEIDTGAGELIGLGLDARVPPRAGLLETARRIRDLGGLVLAPHPTDPARRGLGRAGLERLADDGLLDLVEVANAKRVAWDREAALVARERGITQVAASDAHVPEALFASYVEVAGPRCEIRGLTELLALLARGALRHAPRDPVRPWPRPVVPGS</sequence>
<dbReference type="InterPro" id="IPR016195">
    <property type="entry name" value="Pol/histidinol_Pase-like"/>
</dbReference>
<evidence type="ECO:0000313" key="3">
    <source>
        <dbReference type="Proteomes" id="UP000000771"/>
    </source>
</evidence>
<accession>C7M347</accession>
<dbReference type="eggNOG" id="COG0613">
    <property type="taxonomic scope" value="Bacteria"/>
</dbReference>
<dbReference type="Proteomes" id="UP000000771">
    <property type="component" value="Chromosome"/>
</dbReference>
<dbReference type="InterPro" id="IPR052018">
    <property type="entry name" value="PHP_domain"/>
</dbReference>
<dbReference type="SMART" id="SM00481">
    <property type="entry name" value="POLIIIAc"/>
    <property type="match status" value="1"/>
</dbReference>
<dbReference type="GO" id="GO:0004534">
    <property type="term" value="F:5'-3' RNA exonuclease activity"/>
    <property type="evidence" value="ECO:0007669"/>
    <property type="project" value="TreeGrafter"/>
</dbReference>
<protein>
    <submittedName>
        <fullName evidence="2">PHP domain protein</fullName>
    </submittedName>
</protein>
<proteinExistence type="predicted"/>
<dbReference type="HOGENOM" id="CLU_072983_0_0_11"/>
<dbReference type="STRING" id="525909.Afer_0474"/>
<dbReference type="KEGG" id="afo:Afer_0474"/>
<dbReference type="GO" id="GO:0035312">
    <property type="term" value="F:5'-3' DNA exonuclease activity"/>
    <property type="evidence" value="ECO:0007669"/>
    <property type="project" value="TreeGrafter"/>
</dbReference>
<dbReference type="SUPFAM" id="SSF89550">
    <property type="entry name" value="PHP domain-like"/>
    <property type="match status" value="1"/>
</dbReference>
<dbReference type="CDD" id="cd07432">
    <property type="entry name" value="PHP_HisPPase"/>
    <property type="match status" value="1"/>
</dbReference>
<dbReference type="Pfam" id="PF13263">
    <property type="entry name" value="PHP_C"/>
    <property type="match status" value="1"/>
</dbReference>
<dbReference type="InterPro" id="IPR003141">
    <property type="entry name" value="Pol/His_phosphatase_N"/>
</dbReference>
<dbReference type="PANTHER" id="PTHR42924">
    <property type="entry name" value="EXONUCLEASE"/>
    <property type="match status" value="1"/>
</dbReference>
<gene>
    <name evidence="2" type="ordered locus">Afer_0474</name>
</gene>
<dbReference type="RefSeq" id="WP_015797940.1">
    <property type="nucleotide sequence ID" value="NC_013124.1"/>
</dbReference>
<keyword evidence="3" id="KW-1185">Reference proteome</keyword>
<organism evidence="2 3">
    <name type="scientific">Acidimicrobium ferrooxidans (strain DSM 10331 / JCM 15462 / NBRC 103882 / ICP)</name>
    <dbReference type="NCBI Taxonomy" id="525909"/>
    <lineage>
        <taxon>Bacteria</taxon>
        <taxon>Bacillati</taxon>
        <taxon>Actinomycetota</taxon>
        <taxon>Acidimicrobiia</taxon>
        <taxon>Acidimicrobiales</taxon>
        <taxon>Acidimicrobiaceae</taxon>
        <taxon>Acidimicrobium</taxon>
    </lineage>
</organism>
<dbReference type="OrthoDB" id="9804333at2"/>